<dbReference type="Pfam" id="PF00672">
    <property type="entry name" value="HAMP"/>
    <property type="match status" value="1"/>
</dbReference>
<sequence length="444" mass="51375">MKLRWKIFLSMMIIILLMVSCLFITLKLYFNEISNRKYYRHHIYQIERLTNKFEHYYLSKHSWKGVEKQSTFITDPELQDILLQTATRDKILFIHGNLSPNTIQKKGQRYTLKNKGQAIAYLYILSKNQLKTEEIKEDYQSIFLSTIPLAIILTLILAVIVAFWFSHQITKPLHSLFLGIQKISDGESIELHYPQSKDEITDLLNEFNQMSKKLARAEKLKKQLIADVAHELRTPLTIMKGQLELIQHTNQIPSPESFLSLQDEIMRLSRLVDDLFQLALSDTGNLSLKKEKINLLHLVRRVIHKLQPIIEGKEIEIQVNAASSFNPVINVDPERMMQVFYNLIANAIYYSETNSNVTIKIDECKLKPSTICVEIHDNGSGIPDDEIPYIFERFYRSNKTQTLNRRGMGLGLAIVKQLVKLHGGRIKVKSTLGKGSTFTLYLPK</sequence>
<keyword evidence="12 16" id="KW-1133">Transmembrane helix</keyword>
<name>A0A1M4VGN1_9BACL</name>
<dbReference type="PROSITE" id="PS51257">
    <property type="entry name" value="PROKAR_LIPOPROTEIN"/>
    <property type="match status" value="1"/>
</dbReference>
<dbReference type="SUPFAM" id="SSF47384">
    <property type="entry name" value="Homodimeric domain of signal transducing histidine kinase"/>
    <property type="match status" value="1"/>
</dbReference>
<keyword evidence="11" id="KW-0067">ATP-binding</keyword>
<protein>
    <recommendedName>
        <fullName evidence="4">histidine kinase</fullName>
        <ecNumber evidence="4">2.7.13.3</ecNumber>
    </recommendedName>
</protein>
<evidence type="ECO:0000256" key="5">
    <source>
        <dbReference type="ARBA" id="ARBA00022475"/>
    </source>
</evidence>
<feature type="coiled-coil region" evidence="15">
    <location>
        <begin position="200"/>
        <end position="227"/>
    </location>
</feature>
<dbReference type="CDD" id="cd00082">
    <property type="entry name" value="HisKA"/>
    <property type="match status" value="1"/>
</dbReference>
<evidence type="ECO:0000256" key="8">
    <source>
        <dbReference type="ARBA" id="ARBA00022692"/>
    </source>
</evidence>
<dbReference type="GO" id="GO:0005886">
    <property type="term" value="C:plasma membrane"/>
    <property type="evidence" value="ECO:0007669"/>
    <property type="project" value="UniProtKB-SubCell"/>
</dbReference>
<feature type="domain" description="HAMP" evidence="18">
    <location>
        <begin position="167"/>
        <end position="219"/>
    </location>
</feature>
<feature type="domain" description="Histidine kinase" evidence="17">
    <location>
        <begin position="227"/>
        <end position="444"/>
    </location>
</feature>
<proteinExistence type="predicted"/>
<dbReference type="PRINTS" id="PR00344">
    <property type="entry name" value="BCTRLSENSOR"/>
</dbReference>
<keyword evidence="14 16" id="KW-0472">Membrane</keyword>
<dbReference type="FunFam" id="3.30.565.10:FF:000023">
    <property type="entry name" value="PAS domain-containing sensor histidine kinase"/>
    <property type="match status" value="1"/>
</dbReference>
<evidence type="ECO:0000256" key="11">
    <source>
        <dbReference type="ARBA" id="ARBA00022840"/>
    </source>
</evidence>
<evidence type="ECO:0000256" key="3">
    <source>
        <dbReference type="ARBA" id="ARBA00004651"/>
    </source>
</evidence>
<keyword evidence="10 19" id="KW-0418">Kinase</keyword>
<dbReference type="SUPFAM" id="SSF158472">
    <property type="entry name" value="HAMP domain-like"/>
    <property type="match status" value="1"/>
</dbReference>
<dbReference type="STRING" id="112248.SAMN05444392_102351"/>
<dbReference type="PROSITE" id="PS50109">
    <property type="entry name" value="HIS_KIN"/>
    <property type="match status" value="1"/>
</dbReference>
<dbReference type="Proteomes" id="UP000184476">
    <property type="component" value="Unassembled WGS sequence"/>
</dbReference>
<evidence type="ECO:0000256" key="2">
    <source>
        <dbReference type="ARBA" id="ARBA00004314"/>
    </source>
</evidence>
<feature type="transmembrane region" description="Helical" evidence="16">
    <location>
        <begin position="6"/>
        <end position="30"/>
    </location>
</feature>
<evidence type="ECO:0000256" key="16">
    <source>
        <dbReference type="SAM" id="Phobius"/>
    </source>
</evidence>
<dbReference type="InterPro" id="IPR005467">
    <property type="entry name" value="His_kinase_dom"/>
</dbReference>
<dbReference type="InterPro" id="IPR004358">
    <property type="entry name" value="Sig_transdc_His_kin-like_C"/>
</dbReference>
<keyword evidence="9" id="KW-0547">Nucleotide-binding</keyword>
<evidence type="ECO:0000256" key="9">
    <source>
        <dbReference type="ARBA" id="ARBA00022741"/>
    </source>
</evidence>
<accession>A0A1M4VGN1</accession>
<keyword evidence="8 16" id="KW-0812">Transmembrane</keyword>
<dbReference type="InterPro" id="IPR003660">
    <property type="entry name" value="HAMP_dom"/>
</dbReference>
<keyword evidence="15" id="KW-0175">Coiled coil</keyword>
<dbReference type="AlphaFoldDB" id="A0A1M4VGN1"/>
<dbReference type="InterPro" id="IPR036097">
    <property type="entry name" value="HisK_dim/P_sf"/>
</dbReference>
<evidence type="ECO:0000256" key="14">
    <source>
        <dbReference type="ARBA" id="ARBA00023136"/>
    </source>
</evidence>
<evidence type="ECO:0000256" key="15">
    <source>
        <dbReference type="SAM" id="Coils"/>
    </source>
</evidence>
<evidence type="ECO:0000256" key="10">
    <source>
        <dbReference type="ARBA" id="ARBA00022777"/>
    </source>
</evidence>
<dbReference type="PROSITE" id="PS50885">
    <property type="entry name" value="HAMP"/>
    <property type="match status" value="1"/>
</dbReference>
<dbReference type="GO" id="GO:0000155">
    <property type="term" value="F:phosphorelay sensor kinase activity"/>
    <property type="evidence" value="ECO:0007669"/>
    <property type="project" value="InterPro"/>
</dbReference>
<keyword evidence="13" id="KW-0902">Two-component regulatory system</keyword>
<dbReference type="InterPro" id="IPR036890">
    <property type="entry name" value="HATPase_C_sf"/>
</dbReference>
<keyword evidence="20" id="KW-1185">Reference proteome</keyword>
<keyword evidence="6" id="KW-0597">Phosphoprotein</keyword>
<dbReference type="SUPFAM" id="SSF55874">
    <property type="entry name" value="ATPase domain of HSP90 chaperone/DNA topoisomerase II/histidine kinase"/>
    <property type="match status" value="1"/>
</dbReference>
<dbReference type="OrthoDB" id="9813151at2"/>
<evidence type="ECO:0000259" key="18">
    <source>
        <dbReference type="PROSITE" id="PS50885"/>
    </source>
</evidence>
<dbReference type="FunFam" id="1.10.287.130:FF:000001">
    <property type="entry name" value="Two-component sensor histidine kinase"/>
    <property type="match status" value="1"/>
</dbReference>
<dbReference type="SMART" id="SM00387">
    <property type="entry name" value="HATPase_c"/>
    <property type="match status" value="1"/>
</dbReference>
<dbReference type="Pfam" id="PF02518">
    <property type="entry name" value="HATPase_c"/>
    <property type="match status" value="1"/>
</dbReference>
<evidence type="ECO:0000259" key="17">
    <source>
        <dbReference type="PROSITE" id="PS50109"/>
    </source>
</evidence>
<evidence type="ECO:0000256" key="7">
    <source>
        <dbReference type="ARBA" id="ARBA00022679"/>
    </source>
</evidence>
<dbReference type="Gene3D" id="1.10.287.130">
    <property type="match status" value="1"/>
</dbReference>
<keyword evidence="7" id="KW-0808">Transferase</keyword>
<dbReference type="GO" id="GO:0045121">
    <property type="term" value="C:membrane raft"/>
    <property type="evidence" value="ECO:0007669"/>
    <property type="project" value="UniProtKB-SubCell"/>
</dbReference>
<dbReference type="InterPro" id="IPR003661">
    <property type="entry name" value="HisK_dim/P_dom"/>
</dbReference>
<evidence type="ECO:0000256" key="13">
    <source>
        <dbReference type="ARBA" id="ARBA00023012"/>
    </source>
</evidence>
<dbReference type="CDD" id="cd00075">
    <property type="entry name" value="HATPase"/>
    <property type="match status" value="1"/>
</dbReference>
<dbReference type="Gene3D" id="3.30.565.10">
    <property type="entry name" value="Histidine kinase-like ATPase, C-terminal domain"/>
    <property type="match status" value="1"/>
</dbReference>
<dbReference type="PANTHER" id="PTHR45528:SF1">
    <property type="entry name" value="SENSOR HISTIDINE KINASE CPXA"/>
    <property type="match status" value="1"/>
</dbReference>
<dbReference type="InterPro" id="IPR050398">
    <property type="entry name" value="HssS/ArlS-like"/>
</dbReference>
<reference evidence="19 20" key="1">
    <citation type="submission" date="2016-11" db="EMBL/GenBank/DDBJ databases">
        <authorList>
            <person name="Jaros S."/>
            <person name="Januszkiewicz K."/>
            <person name="Wedrychowicz H."/>
        </authorList>
    </citation>
    <scope>NUCLEOTIDE SEQUENCE [LARGE SCALE GENOMIC DNA]</scope>
    <source>
        <strain evidence="19 20">DSM 44666</strain>
    </source>
</reference>
<dbReference type="PANTHER" id="PTHR45528">
    <property type="entry name" value="SENSOR HISTIDINE KINASE CPXA"/>
    <property type="match status" value="1"/>
</dbReference>
<evidence type="ECO:0000256" key="1">
    <source>
        <dbReference type="ARBA" id="ARBA00000085"/>
    </source>
</evidence>
<keyword evidence="5" id="KW-1003">Cell membrane</keyword>
<dbReference type="EMBL" id="FQVL01000002">
    <property type="protein sequence ID" value="SHE68030.1"/>
    <property type="molecule type" value="Genomic_DNA"/>
</dbReference>
<dbReference type="Pfam" id="PF00512">
    <property type="entry name" value="HisKA"/>
    <property type="match status" value="1"/>
</dbReference>
<dbReference type="GO" id="GO:0005524">
    <property type="term" value="F:ATP binding"/>
    <property type="evidence" value="ECO:0007669"/>
    <property type="project" value="UniProtKB-KW"/>
</dbReference>
<evidence type="ECO:0000256" key="12">
    <source>
        <dbReference type="ARBA" id="ARBA00022989"/>
    </source>
</evidence>
<dbReference type="RefSeq" id="WP_073153904.1">
    <property type="nucleotide sequence ID" value="NZ_FQVL01000002.1"/>
</dbReference>
<comment type="subcellular location">
    <subcellularLocation>
        <location evidence="3">Cell membrane</location>
        <topology evidence="3">Multi-pass membrane protein</topology>
    </subcellularLocation>
    <subcellularLocation>
        <location evidence="2">Membrane raft</location>
        <topology evidence="2">Multi-pass membrane protein</topology>
    </subcellularLocation>
</comment>
<dbReference type="Gene3D" id="6.10.340.10">
    <property type="match status" value="1"/>
</dbReference>
<evidence type="ECO:0000313" key="20">
    <source>
        <dbReference type="Proteomes" id="UP000184476"/>
    </source>
</evidence>
<dbReference type="EC" id="2.7.13.3" evidence="4"/>
<organism evidence="19 20">
    <name type="scientific">Seinonella peptonophila</name>
    <dbReference type="NCBI Taxonomy" id="112248"/>
    <lineage>
        <taxon>Bacteria</taxon>
        <taxon>Bacillati</taxon>
        <taxon>Bacillota</taxon>
        <taxon>Bacilli</taxon>
        <taxon>Bacillales</taxon>
        <taxon>Thermoactinomycetaceae</taxon>
        <taxon>Seinonella</taxon>
    </lineage>
</organism>
<dbReference type="InterPro" id="IPR003594">
    <property type="entry name" value="HATPase_dom"/>
</dbReference>
<comment type="catalytic activity">
    <reaction evidence="1">
        <text>ATP + protein L-histidine = ADP + protein N-phospho-L-histidine.</text>
        <dbReference type="EC" id="2.7.13.3"/>
    </reaction>
</comment>
<evidence type="ECO:0000313" key="19">
    <source>
        <dbReference type="EMBL" id="SHE68030.1"/>
    </source>
</evidence>
<dbReference type="CDD" id="cd06225">
    <property type="entry name" value="HAMP"/>
    <property type="match status" value="1"/>
</dbReference>
<feature type="transmembrane region" description="Helical" evidence="16">
    <location>
        <begin position="142"/>
        <end position="165"/>
    </location>
</feature>
<evidence type="ECO:0000256" key="4">
    <source>
        <dbReference type="ARBA" id="ARBA00012438"/>
    </source>
</evidence>
<gene>
    <name evidence="19" type="ORF">SAMN05444392_102351</name>
</gene>
<dbReference type="SMART" id="SM00388">
    <property type="entry name" value="HisKA"/>
    <property type="match status" value="1"/>
</dbReference>
<evidence type="ECO:0000256" key="6">
    <source>
        <dbReference type="ARBA" id="ARBA00022553"/>
    </source>
</evidence>